<keyword evidence="1" id="KW-0812">Transmembrane</keyword>
<dbReference type="Proteomes" id="UP000198629">
    <property type="component" value="Unassembled WGS sequence"/>
</dbReference>
<accession>A0A1G9DTW1</accession>
<evidence type="ECO:0000313" key="2">
    <source>
        <dbReference type="EMBL" id="SDK67306.1"/>
    </source>
</evidence>
<proteinExistence type="predicted"/>
<organism evidence="2 3">
    <name type="scientific">Methylophilus rhizosphaerae</name>
    <dbReference type="NCBI Taxonomy" id="492660"/>
    <lineage>
        <taxon>Bacteria</taxon>
        <taxon>Pseudomonadati</taxon>
        <taxon>Pseudomonadota</taxon>
        <taxon>Betaproteobacteria</taxon>
        <taxon>Nitrosomonadales</taxon>
        <taxon>Methylophilaceae</taxon>
        <taxon>Methylophilus</taxon>
    </lineage>
</organism>
<keyword evidence="3" id="KW-1185">Reference proteome</keyword>
<feature type="transmembrane region" description="Helical" evidence="1">
    <location>
        <begin position="164"/>
        <end position="185"/>
    </location>
</feature>
<keyword evidence="1" id="KW-1133">Transmembrane helix</keyword>
<reference evidence="3" key="1">
    <citation type="submission" date="2016-10" db="EMBL/GenBank/DDBJ databases">
        <authorList>
            <person name="Varghese N."/>
            <person name="Submissions S."/>
        </authorList>
    </citation>
    <scope>NUCLEOTIDE SEQUENCE [LARGE SCALE GENOMIC DNA]</scope>
    <source>
        <strain evidence="3">CBMB127</strain>
    </source>
</reference>
<dbReference type="EMBL" id="FNFX01000004">
    <property type="protein sequence ID" value="SDK67306.1"/>
    <property type="molecule type" value="Genomic_DNA"/>
</dbReference>
<protein>
    <submittedName>
        <fullName evidence="2">Uncharacterized protein</fullName>
    </submittedName>
</protein>
<dbReference type="AlphaFoldDB" id="A0A1G9DTW1"/>
<gene>
    <name evidence="2" type="ORF">SAMN05192566_1976</name>
</gene>
<keyword evidence="1" id="KW-0472">Membrane</keyword>
<sequence>MYRIYLWLARFAPIFLIHSQLHNHNKDIDSNFCKKEVCFVDTIRNKHLTSLRLEIQNNGKTPQERLRAMISTFSNWSKDSEKQKVMREIAVTMDFHDIDLLRKLINEQVIKLKVKNTNDLTDQILFILLGALKFEIKREAFSNHWQLAELSLNSVLSVSNRKSLGLINTLLVGSFLMLIGAIYYINQHTPVVLQAKKVNLVGNNYLDSTEPIPSPYVPSHFYSLRKEMGKSVCIIPQAATLPQEQRAAFLTFIKTGEIELDQLTNLQAALSLVHCEYTPLTIRLNH</sequence>
<dbReference type="STRING" id="492660.SAMN05192566_1976"/>
<evidence type="ECO:0000313" key="3">
    <source>
        <dbReference type="Proteomes" id="UP000198629"/>
    </source>
</evidence>
<evidence type="ECO:0000256" key="1">
    <source>
        <dbReference type="SAM" id="Phobius"/>
    </source>
</evidence>
<name>A0A1G9DTW1_9PROT</name>